<organism evidence="6 7">
    <name type="scientific">Paraburkholderia caballeronis</name>
    <dbReference type="NCBI Taxonomy" id="416943"/>
    <lineage>
        <taxon>Bacteria</taxon>
        <taxon>Pseudomonadati</taxon>
        <taxon>Pseudomonadota</taxon>
        <taxon>Betaproteobacteria</taxon>
        <taxon>Burkholderiales</taxon>
        <taxon>Burkholderiaceae</taxon>
        <taxon>Paraburkholderia</taxon>
    </lineage>
</organism>
<dbReference type="PRINTS" id="PR00601">
    <property type="entry name" value="BACFERRITIN"/>
</dbReference>
<comment type="similarity">
    <text evidence="1">Belongs to the bacterioferritin family.</text>
</comment>
<dbReference type="EMBL" id="FOAJ01000005">
    <property type="protein sequence ID" value="SEL13747.1"/>
    <property type="molecule type" value="Genomic_DNA"/>
</dbReference>
<dbReference type="InterPro" id="IPR002024">
    <property type="entry name" value="Bacterioferritin"/>
</dbReference>
<evidence type="ECO:0000313" key="7">
    <source>
        <dbReference type="Proteomes" id="UP000199120"/>
    </source>
</evidence>
<dbReference type="STRING" id="416943.SAMN05445871_1359"/>
<name>A0A1H7MT22_9BURK</name>
<evidence type="ECO:0000256" key="3">
    <source>
        <dbReference type="ARBA" id="ARBA00023004"/>
    </source>
</evidence>
<dbReference type="PROSITE" id="PS50905">
    <property type="entry name" value="FERRITIN_LIKE"/>
    <property type="match status" value="1"/>
</dbReference>
<dbReference type="InterPro" id="IPR009078">
    <property type="entry name" value="Ferritin-like_SF"/>
</dbReference>
<feature type="binding site" evidence="4">
    <location>
        <position position="165"/>
    </location>
    <ligand>
        <name>Fe cation</name>
        <dbReference type="ChEBI" id="CHEBI:24875"/>
    </ligand>
</feature>
<dbReference type="AlphaFoldDB" id="A0A1H7MT22"/>
<evidence type="ECO:0000313" key="6">
    <source>
        <dbReference type="EMBL" id="SEL13747.1"/>
    </source>
</evidence>
<proteinExistence type="inferred from homology"/>
<dbReference type="InterPro" id="IPR009040">
    <property type="entry name" value="Ferritin-like_diiron"/>
</dbReference>
<feature type="domain" description="Ferritin-like diiron" evidence="5">
    <location>
        <begin position="33"/>
        <end position="178"/>
    </location>
</feature>
<dbReference type="InterPro" id="IPR008331">
    <property type="entry name" value="Ferritin_DPS_dom"/>
</dbReference>
<feature type="binding site" evidence="4">
    <location>
        <position position="133"/>
    </location>
    <ligand>
        <name>Fe cation</name>
        <dbReference type="ChEBI" id="CHEBI:24875"/>
    </ligand>
</feature>
<dbReference type="PANTHER" id="PTHR30295:SF1">
    <property type="entry name" value="DNA PROTECTION DURING STARVATION PROTEIN"/>
    <property type="match status" value="1"/>
</dbReference>
<dbReference type="Gene3D" id="1.20.1260.10">
    <property type="match status" value="1"/>
</dbReference>
<dbReference type="GO" id="GO:0008199">
    <property type="term" value="F:ferric iron binding"/>
    <property type="evidence" value="ECO:0007669"/>
    <property type="project" value="InterPro"/>
</dbReference>
<reference evidence="7" key="1">
    <citation type="submission" date="2016-10" db="EMBL/GenBank/DDBJ databases">
        <authorList>
            <person name="Varghese N."/>
            <person name="Submissions S."/>
        </authorList>
    </citation>
    <scope>NUCLEOTIDE SEQUENCE [LARGE SCALE GENOMIC DNA]</scope>
    <source>
        <strain evidence="7">LMG 26416</strain>
    </source>
</reference>
<dbReference type="GO" id="GO:0004322">
    <property type="term" value="F:ferroxidase activity"/>
    <property type="evidence" value="ECO:0007669"/>
    <property type="project" value="TreeGrafter"/>
</dbReference>
<dbReference type="PANTHER" id="PTHR30295">
    <property type="entry name" value="BACTERIOFERRITIN"/>
    <property type="match status" value="1"/>
</dbReference>
<dbReference type="InterPro" id="IPR014490">
    <property type="entry name" value="Dps-like"/>
</dbReference>
<dbReference type="RefSeq" id="WP_090543373.1">
    <property type="nucleotide sequence ID" value="NZ_FNSR01000001.1"/>
</dbReference>
<keyword evidence="3 4" id="KW-0408">Iron</keyword>
<feature type="binding site" evidence="4">
    <location>
        <position position="50"/>
    </location>
    <ligand>
        <name>Fe cation</name>
        <dbReference type="ChEBI" id="CHEBI:24875"/>
    </ligand>
</feature>
<dbReference type="CDD" id="cd00657">
    <property type="entry name" value="Ferritin_like"/>
    <property type="match status" value="1"/>
</dbReference>
<accession>A0A1H7MT22</accession>
<dbReference type="Proteomes" id="UP000199120">
    <property type="component" value="Unassembled WGS sequence"/>
</dbReference>
<dbReference type="GO" id="GO:0006879">
    <property type="term" value="P:intracellular iron ion homeostasis"/>
    <property type="evidence" value="ECO:0007669"/>
    <property type="project" value="UniProtKB-KW"/>
</dbReference>
<dbReference type="GO" id="GO:0006826">
    <property type="term" value="P:iron ion transport"/>
    <property type="evidence" value="ECO:0007669"/>
    <property type="project" value="InterPro"/>
</dbReference>
<feature type="binding site" evidence="4">
    <location>
        <position position="86"/>
    </location>
    <ligand>
        <name>Fe cation</name>
        <dbReference type="ChEBI" id="CHEBI:24875"/>
    </ligand>
</feature>
<keyword evidence="4" id="KW-0479">Metal-binding</keyword>
<dbReference type="Pfam" id="PF00210">
    <property type="entry name" value="Ferritin"/>
    <property type="match status" value="1"/>
</dbReference>
<gene>
    <name evidence="6" type="ORF">SAMN05192542_105136</name>
</gene>
<protein>
    <submittedName>
        <fullName evidence="6">Bacterioferritin</fullName>
    </submittedName>
</protein>
<evidence type="ECO:0000259" key="5">
    <source>
        <dbReference type="PROSITE" id="PS50905"/>
    </source>
</evidence>
<evidence type="ECO:0000256" key="1">
    <source>
        <dbReference type="ARBA" id="ARBA00008093"/>
    </source>
</evidence>
<keyword evidence="7" id="KW-1185">Reference proteome</keyword>
<sequence>MSKSPSSFEIDVKRLRDDARHNMEQGPVTASYGADRDTVLKLLNDSLATELVCVLRYKRHYFMAKGIESESVAAEFAQHATEEQEHADKLAARIVQLGGEPDFAPQTLAQRAHSEYREGTDLTDMIRENLVAERIAIETYRAIIRFLGDSDTTTRRIFEEILAVEEEHADDMTDLLDK</sequence>
<evidence type="ECO:0000256" key="4">
    <source>
        <dbReference type="PIRSR" id="PIRSR018063-50"/>
    </source>
</evidence>
<keyword evidence="2" id="KW-0409">Iron storage</keyword>
<dbReference type="InterPro" id="IPR012347">
    <property type="entry name" value="Ferritin-like"/>
</dbReference>
<dbReference type="SUPFAM" id="SSF47240">
    <property type="entry name" value="Ferritin-like"/>
    <property type="match status" value="1"/>
</dbReference>
<dbReference type="GO" id="GO:0020037">
    <property type="term" value="F:heme binding"/>
    <property type="evidence" value="ECO:0007669"/>
    <property type="project" value="TreeGrafter"/>
</dbReference>
<dbReference type="GO" id="GO:0005829">
    <property type="term" value="C:cytosol"/>
    <property type="evidence" value="ECO:0007669"/>
    <property type="project" value="TreeGrafter"/>
</dbReference>
<dbReference type="OrthoDB" id="4271929at2"/>
<evidence type="ECO:0000256" key="2">
    <source>
        <dbReference type="ARBA" id="ARBA00022434"/>
    </source>
</evidence>
<feature type="binding site" evidence="4">
    <location>
        <position position="168"/>
    </location>
    <ligand>
        <name>Fe cation</name>
        <dbReference type="ChEBI" id="CHEBI:24875"/>
    </ligand>
</feature>
<dbReference type="PIRSF" id="PIRSF018063">
    <property type="entry name" value="Ferrtn_UCP018063"/>
    <property type="match status" value="1"/>
</dbReference>